<accession>A0ABR3G3M3</accession>
<proteinExistence type="predicted"/>
<dbReference type="Proteomes" id="UP001447188">
    <property type="component" value="Unassembled WGS sequence"/>
</dbReference>
<keyword evidence="2" id="KW-1185">Reference proteome</keyword>
<evidence type="ECO:0000313" key="2">
    <source>
        <dbReference type="Proteomes" id="UP001447188"/>
    </source>
</evidence>
<reference evidence="1 2" key="1">
    <citation type="submission" date="2024-02" db="EMBL/GenBank/DDBJ databases">
        <title>Discinaceae phylogenomics.</title>
        <authorList>
            <person name="Dirks A.C."/>
            <person name="James T.Y."/>
        </authorList>
    </citation>
    <scope>NUCLEOTIDE SEQUENCE [LARGE SCALE GENOMIC DNA]</scope>
    <source>
        <strain evidence="1 2">ACD0624</strain>
    </source>
</reference>
<comment type="caution">
    <text evidence="1">The sequence shown here is derived from an EMBL/GenBank/DDBJ whole genome shotgun (WGS) entry which is preliminary data.</text>
</comment>
<organism evidence="1 2">
    <name type="scientific">Discina gigas</name>
    <dbReference type="NCBI Taxonomy" id="1032678"/>
    <lineage>
        <taxon>Eukaryota</taxon>
        <taxon>Fungi</taxon>
        <taxon>Dikarya</taxon>
        <taxon>Ascomycota</taxon>
        <taxon>Pezizomycotina</taxon>
        <taxon>Pezizomycetes</taxon>
        <taxon>Pezizales</taxon>
        <taxon>Discinaceae</taxon>
        <taxon>Discina</taxon>
    </lineage>
</organism>
<dbReference type="EMBL" id="JBBBZM010000514">
    <property type="protein sequence ID" value="KAL0630557.1"/>
    <property type="molecule type" value="Genomic_DNA"/>
</dbReference>
<sequence length="284" mass="32750">MAADKFLRQVQTNAASTAVKPLQASKKRKVAAEHKLERSDQLRNIYREESHFNFIKIHLLAHFTGHVKRFGNIPSYSTEVGEVCHREQIKVGYRASNRIHYTKQILEHYARRQTVALLVMAIRMAAHGKLPGDLGELLTDMVNKESLLTWMQESEVWSERRPRRVLRGPVSSKTTRFLSDVMLDIGDRCLPQKIADYSKRSLRDAQRLTTNIAELKQLRAERFKQLEIAVSKFQETDYYTIHRGRCTVDKGFRGGIPRNDWVSVSVGDESQYGALRGRLPCQLR</sequence>
<gene>
    <name evidence="1" type="ORF">Q9L58_010596</name>
</gene>
<evidence type="ECO:0000313" key="1">
    <source>
        <dbReference type="EMBL" id="KAL0630557.1"/>
    </source>
</evidence>
<name>A0ABR3G3M3_9PEZI</name>
<protein>
    <submittedName>
        <fullName evidence="1">Uncharacterized protein</fullName>
    </submittedName>
</protein>